<dbReference type="Proteomes" id="UP001500603">
    <property type="component" value="Unassembled WGS sequence"/>
</dbReference>
<dbReference type="EMBL" id="BAABJM010000001">
    <property type="protein sequence ID" value="GAA5046418.1"/>
    <property type="molecule type" value="Genomic_DNA"/>
</dbReference>
<gene>
    <name evidence="2" type="ORF">GCM10023318_11780</name>
</gene>
<sequence length="203" mass="21821">MRRIGRVLAECGLARPHRTVPVRIVGLWEMRRIGRVPVLVGRLGSVRGPVRGVGWTGVRRIGLVWVLVDRLEADRVRVRGVGLLGVRRIGRDPVGRLDSRRVRVRGVGWTGVRRIGRVWVLVDRLEADRVRVRGVGLSGVRPIDQVRGAAGLLDAPGLVGGERSGARRKGLVRGGIGPRGSCRAAAGSPEAAPVRDGALGRPG</sequence>
<evidence type="ECO:0000313" key="2">
    <source>
        <dbReference type="EMBL" id="GAA5046418.1"/>
    </source>
</evidence>
<proteinExistence type="predicted"/>
<accession>A0ABP9JWK8</accession>
<reference evidence="3" key="1">
    <citation type="journal article" date="2019" name="Int. J. Syst. Evol. Microbiol.">
        <title>The Global Catalogue of Microorganisms (GCM) 10K type strain sequencing project: providing services to taxonomists for standard genome sequencing and annotation.</title>
        <authorList>
            <consortium name="The Broad Institute Genomics Platform"/>
            <consortium name="The Broad Institute Genome Sequencing Center for Infectious Disease"/>
            <person name="Wu L."/>
            <person name="Ma J."/>
        </authorList>
    </citation>
    <scope>NUCLEOTIDE SEQUENCE [LARGE SCALE GENOMIC DNA]</scope>
    <source>
        <strain evidence="3">JCM 18298</strain>
    </source>
</reference>
<protein>
    <submittedName>
        <fullName evidence="2">Uncharacterized protein</fullName>
    </submittedName>
</protein>
<evidence type="ECO:0000313" key="3">
    <source>
        <dbReference type="Proteomes" id="UP001500603"/>
    </source>
</evidence>
<evidence type="ECO:0000256" key="1">
    <source>
        <dbReference type="SAM" id="MobiDB-lite"/>
    </source>
</evidence>
<keyword evidence="3" id="KW-1185">Reference proteome</keyword>
<organism evidence="2 3">
    <name type="scientific">Nocardia callitridis</name>
    <dbReference type="NCBI Taxonomy" id="648753"/>
    <lineage>
        <taxon>Bacteria</taxon>
        <taxon>Bacillati</taxon>
        <taxon>Actinomycetota</taxon>
        <taxon>Actinomycetes</taxon>
        <taxon>Mycobacteriales</taxon>
        <taxon>Nocardiaceae</taxon>
        <taxon>Nocardia</taxon>
    </lineage>
</organism>
<name>A0ABP9JWK8_9NOCA</name>
<feature type="region of interest" description="Disordered" evidence="1">
    <location>
        <begin position="169"/>
        <end position="203"/>
    </location>
</feature>
<comment type="caution">
    <text evidence="2">The sequence shown here is derived from an EMBL/GenBank/DDBJ whole genome shotgun (WGS) entry which is preliminary data.</text>
</comment>